<dbReference type="EMBL" id="JASBWR010000011">
    <property type="protein sequence ID" value="KAJ9110700.1"/>
    <property type="molecule type" value="Genomic_DNA"/>
</dbReference>
<proteinExistence type="predicted"/>
<gene>
    <name evidence="1" type="ORF">QFC19_001529</name>
</gene>
<comment type="caution">
    <text evidence="1">The sequence shown here is derived from an EMBL/GenBank/DDBJ whole genome shotgun (WGS) entry which is preliminary data.</text>
</comment>
<evidence type="ECO:0000313" key="1">
    <source>
        <dbReference type="EMBL" id="KAJ9110700.1"/>
    </source>
</evidence>
<evidence type="ECO:0000313" key="2">
    <source>
        <dbReference type="Proteomes" id="UP001241377"/>
    </source>
</evidence>
<reference evidence="1" key="1">
    <citation type="submission" date="2023-04" db="EMBL/GenBank/DDBJ databases">
        <title>Draft Genome sequencing of Naganishia species isolated from polar environments using Oxford Nanopore Technology.</title>
        <authorList>
            <person name="Leo P."/>
            <person name="Venkateswaran K."/>
        </authorList>
    </citation>
    <scope>NUCLEOTIDE SEQUENCE</scope>
    <source>
        <strain evidence="1">MNA-CCFEE 5261</strain>
    </source>
</reference>
<name>A0ACC2WHQ8_9TREE</name>
<accession>A0ACC2WHQ8</accession>
<sequence>MGKEINIVVLKPVPQSTKEYMVIINPDEYKKWKGGDKTIPLVQVVDGMLLFSSETGSQGRWLTPAAGEIAADFDNYNADGSVKEGMYDHTKRVEDHEDGEEDFGGHKGRKAKKVALETAIMIVLEHGREQTSKAIGTGGADNQISKGSGLTTGNINTSGR</sequence>
<keyword evidence="2" id="KW-1185">Reference proteome</keyword>
<organism evidence="1 2">
    <name type="scientific">Naganishia cerealis</name>
    <dbReference type="NCBI Taxonomy" id="610337"/>
    <lineage>
        <taxon>Eukaryota</taxon>
        <taxon>Fungi</taxon>
        <taxon>Dikarya</taxon>
        <taxon>Basidiomycota</taxon>
        <taxon>Agaricomycotina</taxon>
        <taxon>Tremellomycetes</taxon>
        <taxon>Filobasidiales</taxon>
        <taxon>Filobasidiaceae</taxon>
        <taxon>Naganishia</taxon>
    </lineage>
</organism>
<dbReference type="Proteomes" id="UP001241377">
    <property type="component" value="Unassembled WGS sequence"/>
</dbReference>
<protein>
    <submittedName>
        <fullName evidence="1">Uncharacterized protein</fullName>
    </submittedName>
</protein>